<name>A0ABU2N1Y5_9ACTN</name>
<evidence type="ECO:0000313" key="1">
    <source>
        <dbReference type="EMBL" id="MDT0347533.1"/>
    </source>
</evidence>
<sequence>MPADDFDGITGLERELIPVRPPAPGRCPPTPITPERAAVNRAVLEAAIRRPTGREAAA</sequence>
<keyword evidence="2" id="KW-1185">Reference proteome</keyword>
<accession>A0ABU2N1Y5</accession>
<comment type="caution">
    <text evidence="1">The sequence shown here is derived from an EMBL/GenBank/DDBJ whole genome shotgun (WGS) entry which is preliminary data.</text>
</comment>
<protein>
    <submittedName>
        <fullName evidence="1">Uncharacterized protein</fullName>
    </submittedName>
</protein>
<dbReference type="Proteomes" id="UP001183246">
    <property type="component" value="Unassembled WGS sequence"/>
</dbReference>
<reference evidence="2" key="1">
    <citation type="submission" date="2023-07" db="EMBL/GenBank/DDBJ databases">
        <title>30 novel species of actinomycetes from the DSMZ collection.</title>
        <authorList>
            <person name="Nouioui I."/>
        </authorList>
    </citation>
    <scope>NUCLEOTIDE SEQUENCE [LARGE SCALE GENOMIC DNA]</scope>
    <source>
        <strain evidence="2">DSM 44938</strain>
    </source>
</reference>
<gene>
    <name evidence="1" type="ORF">RM590_33940</name>
</gene>
<organism evidence="1 2">
    <name type="scientific">Streptomyces litchfieldiae</name>
    <dbReference type="NCBI Taxonomy" id="3075543"/>
    <lineage>
        <taxon>Bacteria</taxon>
        <taxon>Bacillati</taxon>
        <taxon>Actinomycetota</taxon>
        <taxon>Actinomycetes</taxon>
        <taxon>Kitasatosporales</taxon>
        <taxon>Streptomycetaceae</taxon>
        <taxon>Streptomyces</taxon>
    </lineage>
</organism>
<dbReference type="RefSeq" id="WP_311708660.1">
    <property type="nucleotide sequence ID" value="NZ_JAVREL010000034.1"/>
</dbReference>
<dbReference type="EMBL" id="JAVREL010000034">
    <property type="protein sequence ID" value="MDT0347533.1"/>
    <property type="molecule type" value="Genomic_DNA"/>
</dbReference>
<proteinExistence type="predicted"/>
<evidence type="ECO:0000313" key="2">
    <source>
        <dbReference type="Proteomes" id="UP001183246"/>
    </source>
</evidence>